<dbReference type="Proteomes" id="UP000501989">
    <property type="component" value="Chromosome"/>
</dbReference>
<feature type="region of interest" description="Disordered" evidence="1">
    <location>
        <begin position="1"/>
        <end position="39"/>
    </location>
</feature>
<dbReference type="AlphaFoldDB" id="A0A6M8MQT7"/>
<name>A0A6M8MQT7_9PSED</name>
<evidence type="ECO:0000256" key="1">
    <source>
        <dbReference type="SAM" id="MobiDB-lite"/>
    </source>
</evidence>
<gene>
    <name evidence="2" type="ORF">FX982_04323</name>
</gene>
<feature type="compositionally biased region" description="Polar residues" evidence="1">
    <location>
        <begin position="1"/>
        <end position="16"/>
    </location>
</feature>
<evidence type="ECO:0000313" key="3">
    <source>
        <dbReference type="Proteomes" id="UP000501989"/>
    </source>
</evidence>
<sequence>MGVTQPWGTVISTGSDTSHHRAKRPPPVHNGYGHFEDSP</sequence>
<reference evidence="3" key="1">
    <citation type="submission" date="2019-12" db="EMBL/GenBank/DDBJ databases">
        <title>Endophytic bacteria associated with Panax ginseng seedlings.</title>
        <authorList>
            <person name="Park J.M."/>
            <person name="Shin R."/>
            <person name="Jo S.H."/>
        </authorList>
    </citation>
    <scope>NUCLEOTIDE SEQUENCE [LARGE SCALE GENOMIC DNA]</scope>
    <source>
        <strain evidence="3">PgKB30</strain>
    </source>
</reference>
<proteinExistence type="predicted"/>
<evidence type="ECO:0000313" key="2">
    <source>
        <dbReference type="EMBL" id="QKF53330.1"/>
    </source>
</evidence>
<dbReference type="KEGG" id="pgg:FX982_04323"/>
<protein>
    <submittedName>
        <fullName evidence="2">Uncharacterized protein</fullName>
    </submittedName>
</protein>
<organism evidence="2 3">
    <name type="scientific">Pseudomonas graminis</name>
    <dbReference type="NCBI Taxonomy" id="158627"/>
    <lineage>
        <taxon>Bacteria</taxon>
        <taxon>Pseudomonadati</taxon>
        <taxon>Pseudomonadota</taxon>
        <taxon>Gammaproteobacteria</taxon>
        <taxon>Pseudomonadales</taxon>
        <taxon>Pseudomonadaceae</taxon>
        <taxon>Pseudomonas</taxon>
    </lineage>
</organism>
<keyword evidence="3" id="KW-1185">Reference proteome</keyword>
<accession>A0A6M8MQT7</accession>
<dbReference type="EMBL" id="CP053746">
    <property type="protein sequence ID" value="QKF53330.1"/>
    <property type="molecule type" value="Genomic_DNA"/>
</dbReference>